<dbReference type="PROSITE" id="PS51465">
    <property type="entry name" value="KAZAL_2"/>
    <property type="match status" value="1"/>
</dbReference>
<reference evidence="3 4" key="1">
    <citation type="journal article" date="2017" name="Gigascience">
        <title>Genome sequence of the small brown planthopper, Laodelphax striatellus.</title>
        <authorList>
            <person name="Zhu J."/>
            <person name="Jiang F."/>
            <person name="Wang X."/>
            <person name="Yang P."/>
            <person name="Bao Y."/>
            <person name="Zhao W."/>
            <person name="Wang W."/>
            <person name="Lu H."/>
            <person name="Wang Q."/>
            <person name="Cui N."/>
            <person name="Li J."/>
            <person name="Chen X."/>
            <person name="Luo L."/>
            <person name="Yu J."/>
            <person name="Kang L."/>
            <person name="Cui F."/>
        </authorList>
    </citation>
    <scope>NUCLEOTIDE SEQUENCE [LARGE SCALE GENOMIC DNA]</scope>
    <source>
        <strain evidence="3">Lst14</strain>
    </source>
</reference>
<dbReference type="AlphaFoldDB" id="A0A482XGU8"/>
<feature type="compositionally biased region" description="Low complexity" evidence="1">
    <location>
        <begin position="201"/>
        <end position="218"/>
    </location>
</feature>
<dbReference type="InParanoid" id="A0A482XGU8"/>
<dbReference type="EMBL" id="QKKF02010000">
    <property type="protein sequence ID" value="RZF44972.1"/>
    <property type="molecule type" value="Genomic_DNA"/>
</dbReference>
<feature type="compositionally biased region" description="Polar residues" evidence="1">
    <location>
        <begin position="247"/>
        <end position="270"/>
    </location>
</feature>
<organism evidence="3 4">
    <name type="scientific">Laodelphax striatellus</name>
    <name type="common">Small brown planthopper</name>
    <name type="synonym">Delphax striatella</name>
    <dbReference type="NCBI Taxonomy" id="195883"/>
    <lineage>
        <taxon>Eukaryota</taxon>
        <taxon>Metazoa</taxon>
        <taxon>Ecdysozoa</taxon>
        <taxon>Arthropoda</taxon>
        <taxon>Hexapoda</taxon>
        <taxon>Insecta</taxon>
        <taxon>Pterygota</taxon>
        <taxon>Neoptera</taxon>
        <taxon>Paraneoptera</taxon>
        <taxon>Hemiptera</taxon>
        <taxon>Auchenorrhyncha</taxon>
        <taxon>Fulgoroidea</taxon>
        <taxon>Delphacidae</taxon>
        <taxon>Criomorphinae</taxon>
        <taxon>Laodelphax</taxon>
    </lineage>
</organism>
<keyword evidence="4" id="KW-1185">Reference proteome</keyword>
<accession>A0A482XGU8</accession>
<comment type="caution">
    <text evidence="3">The sequence shown here is derived from an EMBL/GenBank/DDBJ whole genome shotgun (WGS) entry which is preliminary data.</text>
</comment>
<feature type="compositionally biased region" description="Low complexity" evidence="1">
    <location>
        <begin position="133"/>
        <end position="151"/>
    </location>
</feature>
<evidence type="ECO:0000259" key="2">
    <source>
        <dbReference type="PROSITE" id="PS51465"/>
    </source>
</evidence>
<dbReference type="CDD" id="cd00104">
    <property type="entry name" value="KAZAL_FS"/>
    <property type="match status" value="1"/>
</dbReference>
<proteinExistence type="predicted"/>
<dbReference type="Pfam" id="PF07648">
    <property type="entry name" value="Kazal_2"/>
    <property type="match status" value="1"/>
</dbReference>
<dbReference type="SMART" id="SM00280">
    <property type="entry name" value="KAZAL"/>
    <property type="match status" value="1"/>
</dbReference>
<evidence type="ECO:0000256" key="1">
    <source>
        <dbReference type="SAM" id="MobiDB-lite"/>
    </source>
</evidence>
<evidence type="ECO:0000313" key="3">
    <source>
        <dbReference type="EMBL" id="RZF44972.1"/>
    </source>
</evidence>
<dbReference type="OrthoDB" id="88467at2759"/>
<dbReference type="Proteomes" id="UP000291343">
    <property type="component" value="Unassembled WGS sequence"/>
</dbReference>
<dbReference type="InterPro" id="IPR002350">
    <property type="entry name" value="Kazal_dom"/>
</dbReference>
<name>A0A482XGU8_LAOST</name>
<protein>
    <recommendedName>
        <fullName evidence="2">Kazal-like domain-containing protein</fullName>
    </recommendedName>
</protein>
<evidence type="ECO:0000313" key="4">
    <source>
        <dbReference type="Proteomes" id="UP000291343"/>
    </source>
</evidence>
<dbReference type="SUPFAM" id="SSF100895">
    <property type="entry name" value="Kazal-type serine protease inhibitors"/>
    <property type="match status" value="1"/>
</dbReference>
<feature type="compositionally biased region" description="Polar residues" evidence="1">
    <location>
        <begin position="164"/>
        <end position="188"/>
    </location>
</feature>
<gene>
    <name evidence="3" type="ORF">LSTR_LSTR001933</name>
</gene>
<feature type="region of interest" description="Disordered" evidence="1">
    <location>
        <begin position="130"/>
        <end position="270"/>
    </location>
</feature>
<feature type="compositionally biased region" description="Polar residues" evidence="1">
    <location>
        <begin position="219"/>
        <end position="228"/>
    </location>
</feature>
<dbReference type="InterPro" id="IPR036058">
    <property type="entry name" value="Kazal_dom_sf"/>
</dbReference>
<dbReference type="Gene3D" id="3.30.60.30">
    <property type="match status" value="1"/>
</dbReference>
<feature type="domain" description="Kazal-like" evidence="2">
    <location>
        <begin position="43"/>
        <end position="102"/>
    </location>
</feature>
<sequence length="270" mass="28751">MKKIHLADAVFVLTTMIVCSSLLTTMAAVTLFPKMMATPFPVTNNNRDCPLFCTGTEKEMHSPICGSNGTANISYDNECFMRVLNCRYNTNFIKIHEGQCKTSSNPIIESAQGATPTPANSFQTTTTVMDLPSSQTSSSGFTSTDSSSTNSYEVYENVQELAKESNSTTSLGISTTAGASDTTPTPDASTEGFKSFEKSDLMSSTTDTSSSMTTQESSNFDQFTTSSPIVKDLDNSTEGNSMGLEVTTKSSASGSDSENTSNTSPVLSNF</sequence>